<dbReference type="Pfam" id="PF08546">
    <property type="entry name" value="ApbA_C"/>
    <property type="match status" value="1"/>
</dbReference>
<dbReference type="NCBIfam" id="TIGR00745">
    <property type="entry name" value="apbA_panE"/>
    <property type="match status" value="1"/>
</dbReference>
<dbReference type="GO" id="GO:0015940">
    <property type="term" value="P:pantothenate biosynthetic process"/>
    <property type="evidence" value="ECO:0007669"/>
    <property type="project" value="InterPro"/>
</dbReference>
<dbReference type="InterPro" id="IPR050838">
    <property type="entry name" value="Ketopantoate_reductase"/>
</dbReference>
<dbReference type="InterPro" id="IPR013328">
    <property type="entry name" value="6PGD_dom2"/>
</dbReference>
<evidence type="ECO:0000256" key="5">
    <source>
        <dbReference type="ARBA" id="ARBA00032024"/>
    </source>
</evidence>
<keyword evidence="3" id="KW-0521">NADP</keyword>
<comment type="caution">
    <text evidence="7">The sequence shown here is derived from an EMBL/GenBank/DDBJ whole genome shotgun (WGS) entry which is preliminary data.</text>
</comment>
<dbReference type="GO" id="GO:0050661">
    <property type="term" value="F:NADP binding"/>
    <property type="evidence" value="ECO:0007669"/>
    <property type="project" value="TreeGrafter"/>
</dbReference>
<proteinExistence type="inferred from homology"/>
<evidence type="ECO:0000259" key="6">
    <source>
        <dbReference type="Pfam" id="PF08546"/>
    </source>
</evidence>
<name>X0VUS0_9ZZZZ</name>
<dbReference type="InterPro" id="IPR003710">
    <property type="entry name" value="ApbA"/>
</dbReference>
<feature type="non-terminal residue" evidence="7">
    <location>
        <position position="1"/>
    </location>
</feature>
<evidence type="ECO:0000256" key="1">
    <source>
        <dbReference type="ARBA" id="ARBA00007870"/>
    </source>
</evidence>
<dbReference type="GO" id="GO:0008677">
    <property type="term" value="F:2-dehydropantoate 2-reductase activity"/>
    <property type="evidence" value="ECO:0007669"/>
    <property type="project" value="UniProtKB-EC"/>
</dbReference>
<evidence type="ECO:0000256" key="2">
    <source>
        <dbReference type="ARBA" id="ARBA00013014"/>
    </source>
</evidence>
<reference evidence="7" key="1">
    <citation type="journal article" date="2014" name="Front. Microbiol.">
        <title>High frequency of phylogenetically diverse reductive dehalogenase-homologous genes in deep subseafloor sedimentary metagenomes.</title>
        <authorList>
            <person name="Kawai M."/>
            <person name="Futagami T."/>
            <person name="Toyoda A."/>
            <person name="Takaki Y."/>
            <person name="Nishi S."/>
            <person name="Hori S."/>
            <person name="Arai W."/>
            <person name="Tsubouchi T."/>
            <person name="Morono Y."/>
            <person name="Uchiyama I."/>
            <person name="Ito T."/>
            <person name="Fujiyama A."/>
            <person name="Inagaki F."/>
            <person name="Takami H."/>
        </authorList>
    </citation>
    <scope>NUCLEOTIDE SEQUENCE</scope>
    <source>
        <strain evidence="7">Expedition CK06-06</strain>
    </source>
</reference>
<accession>X0VUS0</accession>
<evidence type="ECO:0000256" key="3">
    <source>
        <dbReference type="ARBA" id="ARBA00022857"/>
    </source>
</evidence>
<dbReference type="PANTHER" id="PTHR43765:SF2">
    <property type="entry name" value="2-DEHYDROPANTOATE 2-REDUCTASE"/>
    <property type="match status" value="1"/>
</dbReference>
<dbReference type="GO" id="GO:0005737">
    <property type="term" value="C:cytoplasm"/>
    <property type="evidence" value="ECO:0007669"/>
    <property type="project" value="TreeGrafter"/>
</dbReference>
<feature type="domain" description="Ketopantoate reductase C-terminal" evidence="6">
    <location>
        <begin position="56"/>
        <end position="180"/>
    </location>
</feature>
<sequence>TGVTSHGATLLKTAHIRYAGRGKTFIGRVDGRITEDLKQIQRVFNEAKIETEISKDINNLIWNKLIVNVGINALTAITRLKNGELLNYQGTKDIMSGAVKEAIQVARAVNVKLSYKDSMSKVEAVCRATKDNISSMLQDVLRGKKTEIDFINGAIVKLGKKYQIPTTINDFLTKLVKVIESSFNLQVGGL</sequence>
<dbReference type="SUPFAM" id="SSF48179">
    <property type="entry name" value="6-phosphogluconate dehydrogenase C-terminal domain-like"/>
    <property type="match status" value="1"/>
</dbReference>
<dbReference type="InterPro" id="IPR008927">
    <property type="entry name" value="6-PGluconate_DH-like_C_sf"/>
</dbReference>
<organism evidence="7">
    <name type="scientific">marine sediment metagenome</name>
    <dbReference type="NCBI Taxonomy" id="412755"/>
    <lineage>
        <taxon>unclassified sequences</taxon>
        <taxon>metagenomes</taxon>
        <taxon>ecological metagenomes</taxon>
    </lineage>
</organism>
<gene>
    <name evidence="7" type="ORF">S01H1_47517</name>
</gene>
<dbReference type="PANTHER" id="PTHR43765">
    <property type="entry name" value="2-DEHYDROPANTOATE 2-REDUCTASE-RELATED"/>
    <property type="match status" value="1"/>
</dbReference>
<dbReference type="Gene3D" id="1.10.1040.10">
    <property type="entry name" value="N-(1-d-carboxylethyl)-l-norvaline Dehydrogenase, domain 2"/>
    <property type="match status" value="1"/>
</dbReference>
<protein>
    <recommendedName>
        <fullName evidence="2">2-dehydropantoate 2-reductase</fullName>
        <ecNumber evidence="2">1.1.1.169</ecNumber>
    </recommendedName>
    <alternativeName>
        <fullName evidence="5">Ketopantoate reductase</fullName>
    </alternativeName>
</protein>
<evidence type="ECO:0000313" key="7">
    <source>
        <dbReference type="EMBL" id="GAG22144.1"/>
    </source>
</evidence>
<evidence type="ECO:0000256" key="4">
    <source>
        <dbReference type="ARBA" id="ARBA00023002"/>
    </source>
</evidence>
<keyword evidence="4" id="KW-0560">Oxidoreductase</keyword>
<dbReference type="EC" id="1.1.1.169" evidence="2"/>
<dbReference type="AlphaFoldDB" id="X0VUS0"/>
<comment type="similarity">
    <text evidence="1">Belongs to the ketopantoate reductase family.</text>
</comment>
<dbReference type="Gene3D" id="3.40.50.720">
    <property type="entry name" value="NAD(P)-binding Rossmann-like Domain"/>
    <property type="match status" value="1"/>
</dbReference>
<dbReference type="InterPro" id="IPR013752">
    <property type="entry name" value="KPA_reductase"/>
</dbReference>
<dbReference type="EMBL" id="BARS01030466">
    <property type="protein sequence ID" value="GAG22144.1"/>
    <property type="molecule type" value="Genomic_DNA"/>
</dbReference>